<reference evidence="11" key="1">
    <citation type="submission" date="2024-02" db="UniProtKB">
        <authorList>
            <consortium name="WormBaseParasite"/>
        </authorList>
    </citation>
    <scope>IDENTIFICATION</scope>
</reference>
<evidence type="ECO:0000256" key="4">
    <source>
        <dbReference type="ARBA" id="ARBA00023015"/>
    </source>
</evidence>
<evidence type="ECO:0000256" key="1">
    <source>
        <dbReference type="ARBA" id="ARBA00004123"/>
    </source>
</evidence>
<dbReference type="SMART" id="SM00351">
    <property type="entry name" value="PAX"/>
    <property type="match status" value="1"/>
</dbReference>
<evidence type="ECO:0000256" key="6">
    <source>
        <dbReference type="ARBA" id="ARBA00023163"/>
    </source>
</evidence>
<evidence type="ECO:0000256" key="7">
    <source>
        <dbReference type="ARBA" id="ARBA00023242"/>
    </source>
</evidence>
<dbReference type="InterPro" id="IPR001523">
    <property type="entry name" value="Paired_dom"/>
</dbReference>
<evidence type="ECO:0000259" key="9">
    <source>
        <dbReference type="PROSITE" id="PS51057"/>
    </source>
</evidence>
<dbReference type="GO" id="GO:0000981">
    <property type="term" value="F:DNA-binding transcription factor activity, RNA polymerase II-specific"/>
    <property type="evidence" value="ECO:0007669"/>
    <property type="project" value="TreeGrafter"/>
</dbReference>
<evidence type="ECO:0000313" key="11">
    <source>
        <dbReference type="WBParaSite" id="MBELARI_LOCUS7287"/>
    </source>
</evidence>
<name>A0AAF3FJZ3_9BILA</name>
<keyword evidence="6" id="KW-0804">Transcription</keyword>
<evidence type="ECO:0000256" key="5">
    <source>
        <dbReference type="ARBA" id="ARBA00023125"/>
    </source>
</evidence>
<dbReference type="AlphaFoldDB" id="A0AAF3FJZ3"/>
<dbReference type="PROSITE" id="PS51057">
    <property type="entry name" value="PAIRED_2"/>
    <property type="match status" value="1"/>
</dbReference>
<organism evidence="10 11">
    <name type="scientific">Mesorhabditis belari</name>
    <dbReference type="NCBI Taxonomy" id="2138241"/>
    <lineage>
        <taxon>Eukaryota</taxon>
        <taxon>Metazoa</taxon>
        <taxon>Ecdysozoa</taxon>
        <taxon>Nematoda</taxon>
        <taxon>Chromadorea</taxon>
        <taxon>Rhabditida</taxon>
        <taxon>Rhabditina</taxon>
        <taxon>Rhabditomorpha</taxon>
        <taxon>Rhabditoidea</taxon>
        <taxon>Rhabditidae</taxon>
        <taxon>Mesorhabditinae</taxon>
        <taxon>Mesorhabditis</taxon>
    </lineage>
</organism>
<keyword evidence="2" id="KW-0217">Developmental protein</keyword>
<dbReference type="PANTHER" id="PTHR45636:SF52">
    <property type="entry name" value="PAIRED DOMAIN-CONTAINING PROTEIN"/>
    <property type="match status" value="1"/>
</dbReference>
<keyword evidence="7" id="KW-0539">Nucleus</keyword>
<dbReference type="InterPro" id="IPR009057">
    <property type="entry name" value="Homeodomain-like_sf"/>
</dbReference>
<evidence type="ECO:0000256" key="2">
    <source>
        <dbReference type="ARBA" id="ARBA00022473"/>
    </source>
</evidence>
<dbReference type="InterPro" id="IPR036388">
    <property type="entry name" value="WH-like_DNA-bd_sf"/>
</dbReference>
<keyword evidence="10" id="KW-1185">Reference proteome</keyword>
<dbReference type="GO" id="GO:0000978">
    <property type="term" value="F:RNA polymerase II cis-regulatory region sequence-specific DNA binding"/>
    <property type="evidence" value="ECO:0007669"/>
    <property type="project" value="TreeGrafter"/>
</dbReference>
<sequence length="351" mass="38840">MAMEVHEYCNVYALNPEFDEINGMWLNTTFCSDTAQQSAQSALVYPSDPTLTAATTQHPASGPSVYQSLALASTPSSSTRSNESLAYSSHSTHHPLPTPPEPLLFFPSQLCSTQSSIQSFECNLAGPHFLSDKMGLLPSHLPNSYLTQCAPCTSLQSCFPSGTLEQLNPLNEAYSNQFPVSIPVPSIYESCSPTSSDSSAVQSDSSAVKAVRARKRTIGRNQLGRAFSPGIPLSLSERQFIVRLYQEGWRICDISRRLAVTHSCVSKILQRYRKTGSVKPKDAKEGRPEGPLVTAIRDYYKRLGIYSQTEIRAQLLRDGLCTRDTLPSRSSINHILRTKFDIRKRRGNQEK</sequence>
<keyword evidence="3" id="KW-0563">Paired box</keyword>
<evidence type="ECO:0000256" key="8">
    <source>
        <dbReference type="SAM" id="MobiDB-lite"/>
    </source>
</evidence>
<comment type="subcellular location">
    <subcellularLocation>
        <location evidence="1">Nucleus</location>
    </subcellularLocation>
</comment>
<dbReference type="InterPro" id="IPR043565">
    <property type="entry name" value="PAX_fam"/>
</dbReference>
<proteinExistence type="predicted"/>
<keyword evidence="4" id="KW-0805">Transcription regulation</keyword>
<dbReference type="PRINTS" id="PR00027">
    <property type="entry name" value="PAIREDBOX"/>
</dbReference>
<feature type="domain" description="Paired" evidence="9">
    <location>
        <begin position="216"/>
        <end position="339"/>
    </location>
</feature>
<evidence type="ECO:0000256" key="3">
    <source>
        <dbReference type="ARBA" id="ARBA00022724"/>
    </source>
</evidence>
<dbReference type="SUPFAM" id="SSF46689">
    <property type="entry name" value="Homeodomain-like"/>
    <property type="match status" value="1"/>
</dbReference>
<protein>
    <submittedName>
        <fullName evidence="11">Paired domain-containing protein</fullName>
    </submittedName>
</protein>
<evidence type="ECO:0000313" key="10">
    <source>
        <dbReference type="Proteomes" id="UP000887575"/>
    </source>
</evidence>
<feature type="compositionally biased region" description="Low complexity" evidence="8">
    <location>
        <begin position="72"/>
        <end position="90"/>
    </location>
</feature>
<dbReference type="Gene3D" id="1.10.10.10">
    <property type="entry name" value="Winged helix-like DNA-binding domain superfamily/Winged helix DNA-binding domain"/>
    <property type="match status" value="2"/>
</dbReference>
<dbReference type="PANTHER" id="PTHR45636">
    <property type="entry name" value="PAIRED BOX PROTEIN PAX-6-RELATED-RELATED"/>
    <property type="match status" value="1"/>
</dbReference>
<dbReference type="WBParaSite" id="MBELARI_LOCUS7287">
    <property type="protein sequence ID" value="MBELARI_LOCUS7287"/>
    <property type="gene ID" value="MBELARI_LOCUS7287"/>
</dbReference>
<accession>A0AAF3FJZ3</accession>
<feature type="region of interest" description="Disordered" evidence="8">
    <location>
        <begin position="72"/>
        <end position="95"/>
    </location>
</feature>
<dbReference type="Proteomes" id="UP000887575">
    <property type="component" value="Unassembled WGS sequence"/>
</dbReference>
<dbReference type="Pfam" id="PF00292">
    <property type="entry name" value="PAX"/>
    <property type="match status" value="1"/>
</dbReference>
<keyword evidence="5" id="KW-0238">DNA-binding</keyword>
<dbReference type="GO" id="GO:0005634">
    <property type="term" value="C:nucleus"/>
    <property type="evidence" value="ECO:0007669"/>
    <property type="project" value="UniProtKB-SubCell"/>
</dbReference>